<dbReference type="InterPro" id="IPR006127">
    <property type="entry name" value="ZnuA-like"/>
</dbReference>
<keyword evidence="3" id="KW-0732">Signal</keyword>
<dbReference type="EMBL" id="VZUS01000005">
    <property type="protein sequence ID" value="KAB1185056.1"/>
    <property type="molecule type" value="Genomic_DNA"/>
</dbReference>
<organism evidence="4">
    <name type="scientific">Haloferax sp. CBA1149</name>
    <dbReference type="NCBI Taxonomy" id="2650753"/>
    <lineage>
        <taxon>Archaea</taxon>
        <taxon>Methanobacteriati</taxon>
        <taxon>Methanobacteriota</taxon>
        <taxon>Stenosarchaea group</taxon>
        <taxon>Halobacteria</taxon>
        <taxon>Halobacteriales</taxon>
        <taxon>Haloferacaceae</taxon>
        <taxon>Haloferax</taxon>
    </lineage>
</organism>
<evidence type="ECO:0000256" key="3">
    <source>
        <dbReference type="ARBA" id="ARBA00022729"/>
    </source>
</evidence>
<dbReference type="PANTHER" id="PTHR42953">
    <property type="entry name" value="HIGH-AFFINITY ZINC UPTAKE SYSTEM PROTEIN ZNUA-RELATED"/>
    <property type="match status" value="1"/>
</dbReference>
<name>A0A643JSE2_9EURY</name>
<dbReference type="SUPFAM" id="SSF53807">
    <property type="entry name" value="Helical backbone' metal receptor"/>
    <property type="match status" value="1"/>
</dbReference>
<comment type="similarity">
    <text evidence="1">Belongs to the bacterial solute-binding protein 9 family.</text>
</comment>
<dbReference type="PANTHER" id="PTHR42953:SF3">
    <property type="entry name" value="HIGH-AFFINITY ZINC UPTAKE SYSTEM PROTEIN ZNUA"/>
    <property type="match status" value="1"/>
</dbReference>
<evidence type="ECO:0000313" key="4">
    <source>
        <dbReference type="EMBL" id="KAB1185056.1"/>
    </source>
</evidence>
<dbReference type="AlphaFoldDB" id="A0A643JSE2"/>
<proteinExistence type="inferred from homology"/>
<dbReference type="Pfam" id="PF01297">
    <property type="entry name" value="ZnuA"/>
    <property type="match status" value="1"/>
</dbReference>
<dbReference type="GO" id="GO:0030001">
    <property type="term" value="P:metal ion transport"/>
    <property type="evidence" value="ECO:0007669"/>
    <property type="project" value="InterPro"/>
</dbReference>
<dbReference type="RefSeq" id="WP_151139767.1">
    <property type="nucleotide sequence ID" value="NZ_VZUS01000005.1"/>
</dbReference>
<protein>
    <submittedName>
        <fullName evidence="4">Zinc ABC transporter substrate-binding protein</fullName>
    </submittedName>
</protein>
<dbReference type="Gene3D" id="3.40.50.1980">
    <property type="entry name" value="Nitrogenase molybdenum iron protein domain"/>
    <property type="match status" value="2"/>
</dbReference>
<accession>A0A643JSE2</accession>
<dbReference type="PROSITE" id="PS51318">
    <property type="entry name" value="TAT"/>
    <property type="match status" value="1"/>
</dbReference>
<dbReference type="PROSITE" id="PS51257">
    <property type="entry name" value="PROKAR_LIPOPROTEIN"/>
    <property type="match status" value="1"/>
</dbReference>
<dbReference type="InterPro" id="IPR006311">
    <property type="entry name" value="TAT_signal"/>
</dbReference>
<keyword evidence="2" id="KW-0813">Transport</keyword>
<reference evidence="4" key="1">
    <citation type="submission" date="2019-09" db="EMBL/GenBank/DDBJ databases">
        <title>Genomic analysis of Haloferax sp. CBA1149.</title>
        <authorList>
            <person name="Roh S.W."/>
        </authorList>
    </citation>
    <scope>NUCLEOTIDE SEQUENCE</scope>
    <source>
        <strain evidence="4">CBA1149</strain>
    </source>
</reference>
<dbReference type="InterPro" id="IPR050492">
    <property type="entry name" value="Bact_metal-bind_prot9"/>
</dbReference>
<dbReference type="GO" id="GO:0046872">
    <property type="term" value="F:metal ion binding"/>
    <property type="evidence" value="ECO:0007669"/>
    <property type="project" value="InterPro"/>
</dbReference>
<sequence length="327" mass="35098">MQLQKRRAFLAAVSGTTAAALAGCLGGDTQQQTTASGEVLASASFFVFGDIARHVAGDTATAETLVPLGQHGHGWEPGPDVQGRILESTLFVHGMADFQPWADDIVASLDADGADVVSVDIAADVDLHAFDATHHDEAHSETDEEHGTDAVDPHFWMDPERVATATKTLRDAFQSVDDANAEAYAENTDSYVTALSDLDTAFEQGLESRERDVILVAGHDAFGYLAERYDFDVVALTGLSPDDDPSPRDIERAQAAIEEHGIRHVLADPLEPDRAAKQLVAETAAESVLPLTSIPGLTAEWDDEEWGYIDIVREVNLPSLQTALGVR</sequence>
<gene>
    <name evidence="4" type="ORF">Hfx1149_16165</name>
</gene>
<evidence type="ECO:0000256" key="2">
    <source>
        <dbReference type="ARBA" id="ARBA00022448"/>
    </source>
</evidence>
<comment type="caution">
    <text evidence="4">The sequence shown here is derived from an EMBL/GenBank/DDBJ whole genome shotgun (WGS) entry which is preliminary data.</text>
</comment>
<evidence type="ECO:0000256" key="1">
    <source>
        <dbReference type="ARBA" id="ARBA00011028"/>
    </source>
</evidence>